<dbReference type="GO" id="GO:0030234">
    <property type="term" value="F:enzyme regulator activity"/>
    <property type="evidence" value="ECO:0007669"/>
    <property type="project" value="InterPro"/>
</dbReference>
<sequence length="226" mass="24979">MQKNYDNKELELICMILNFGLASKAIKLAKKNGVLGATVFLGRGTIKNRILEFLEINDSRKEIVLMIAEKATAYKALEALNKDLALHKPNHGIAFTFSVANLWGSKEYQKQDSQVQQDNNKRGGENTMYQAIYTIVDRGNAENVISAANKAGARGGTIINARGSGIHETQTLFAMQIEPEKEMVLIISKNTLTEAIVASIREELSIDEPGKGIIFVLDVNKTYGLY</sequence>
<dbReference type="InterPro" id="IPR002187">
    <property type="entry name" value="N-reg_PII"/>
</dbReference>
<dbReference type="InterPro" id="IPR011322">
    <property type="entry name" value="N-reg_PII-like_a/b"/>
</dbReference>
<evidence type="ECO:0000313" key="1">
    <source>
        <dbReference type="EMBL" id="AQS60609.1"/>
    </source>
</evidence>
<dbReference type="InterPro" id="IPR015867">
    <property type="entry name" value="N-reg_PII/ATP_PRibTrfase_C"/>
</dbReference>
<gene>
    <name evidence="1" type="ORF">B0537_12800</name>
</gene>
<dbReference type="KEGG" id="dfg:B0537_12800"/>
<dbReference type="OrthoDB" id="9803021at2"/>
<dbReference type="SMART" id="SM00938">
    <property type="entry name" value="P-II"/>
    <property type="match status" value="1"/>
</dbReference>
<dbReference type="AlphaFoldDB" id="A0A1S6J0R3"/>
<dbReference type="Proteomes" id="UP000189464">
    <property type="component" value="Chromosome"/>
</dbReference>
<proteinExistence type="predicted"/>
<dbReference type="SUPFAM" id="SSF54913">
    <property type="entry name" value="GlnB-like"/>
    <property type="match status" value="2"/>
</dbReference>
<dbReference type="PROSITE" id="PS51343">
    <property type="entry name" value="PII_GLNB_DOM"/>
    <property type="match status" value="1"/>
</dbReference>
<name>A0A1S6J0R3_9FIRM</name>
<keyword evidence="2" id="KW-1185">Reference proteome</keyword>
<protein>
    <submittedName>
        <fullName evidence="1">Transcriptional regulator</fullName>
    </submittedName>
</protein>
<dbReference type="EMBL" id="CP019698">
    <property type="protein sequence ID" value="AQS60609.1"/>
    <property type="molecule type" value="Genomic_DNA"/>
</dbReference>
<dbReference type="GO" id="GO:0006808">
    <property type="term" value="P:regulation of nitrogen utilization"/>
    <property type="evidence" value="ECO:0007669"/>
    <property type="project" value="InterPro"/>
</dbReference>
<evidence type="ECO:0000313" key="2">
    <source>
        <dbReference type="Proteomes" id="UP000189464"/>
    </source>
</evidence>
<reference evidence="1 2" key="1">
    <citation type="journal article" date="2016" name="Int. J. Syst. Evol. Microbiol.">
        <title>Desulfotomaculum ferrireducens sp. nov., a moderately thermophilic sulfate-reducing and dissimilatory Fe(III)-reducing bacterium isolated from compost.</title>
        <authorList>
            <person name="Yang G."/>
            <person name="Guo J."/>
            <person name="Zhuang L."/>
            <person name="Yuan Y."/>
            <person name="Zhou S."/>
        </authorList>
    </citation>
    <scope>NUCLEOTIDE SEQUENCE [LARGE SCALE GENOMIC DNA]</scope>
    <source>
        <strain evidence="1 2">GSS09</strain>
    </source>
</reference>
<dbReference type="STRING" id="1833852.B0537_12800"/>
<dbReference type="Gene3D" id="3.30.70.120">
    <property type="match status" value="2"/>
</dbReference>
<dbReference type="Pfam" id="PF00543">
    <property type="entry name" value="P-II"/>
    <property type="match status" value="1"/>
</dbReference>
<accession>A0A1S6J0R3</accession>
<organism evidence="1 2">
    <name type="scientific">Desulforamulus ferrireducens</name>
    <dbReference type="NCBI Taxonomy" id="1833852"/>
    <lineage>
        <taxon>Bacteria</taxon>
        <taxon>Bacillati</taxon>
        <taxon>Bacillota</taxon>
        <taxon>Clostridia</taxon>
        <taxon>Eubacteriales</taxon>
        <taxon>Peptococcaceae</taxon>
        <taxon>Desulforamulus</taxon>
    </lineage>
</organism>
<dbReference type="RefSeq" id="WP_077715648.1">
    <property type="nucleotide sequence ID" value="NZ_CP019698.1"/>
</dbReference>